<dbReference type="Proteomes" id="UP000828941">
    <property type="component" value="Chromosome 12"/>
</dbReference>
<protein>
    <submittedName>
        <fullName evidence="1">Uncharacterized protein</fullName>
    </submittedName>
</protein>
<reference evidence="1 2" key="1">
    <citation type="journal article" date="2022" name="DNA Res.">
        <title>Chromosomal-level genome assembly of the orchid tree Bauhinia variegata (Leguminosae; Cercidoideae) supports the allotetraploid origin hypothesis of Bauhinia.</title>
        <authorList>
            <person name="Zhong Y."/>
            <person name="Chen Y."/>
            <person name="Zheng D."/>
            <person name="Pang J."/>
            <person name="Liu Y."/>
            <person name="Luo S."/>
            <person name="Meng S."/>
            <person name="Qian L."/>
            <person name="Wei D."/>
            <person name="Dai S."/>
            <person name="Zhou R."/>
        </authorList>
    </citation>
    <scope>NUCLEOTIDE SEQUENCE [LARGE SCALE GENOMIC DNA]</scope>
    <source>
        <strain evidence="1">BV-YZ2020</strain>
    </source>
</reference>
<comment type="caution">
    <text evidence="1">The sequence shown here is derived from an EMBL/GenBank/DDBJ whole genome shotgun (WGS) entry which is preliminary data.</text>
</comment>
<name>A0ACB9LD09_BAUVA</name>
<proteinExistence type="predicted"/>
<sequence length="71" mass="8738">MLLHGDFSDWGSWDHRMSKALIFVGWNRSKQRWQIYFEYLQIVVAIIWIDEKERLFYEKLPYHPKGTMMSN</sequence>
<evidence type="ECO:0000313" key="2">
    <source>
        <dbReference type="Proteomes" id="UP000828941"/>
    </source>
</evidence>
<keyword evidence="2" id="KW-1185">Reference proteome</keyword>
<gene>
    <name evidence="1" type="ORF">L6164_030806</name>
</gene>
<organism evidence="1 2">
    <name type="scientific">Bauhinia variegata</name>
    <name type="common">Purple orchid tree</name>
    <name type="synonym">Phanera variegata</name>
    <dbReference type="NCBI Taxonomy" id="167791"/>
    <lineage>
        <taxon>Eukaryota</taxon>
        <taxon>Viridiplantae</taxon>
        <taxon>Streptophyta</taxon>
        <taxon>Embryophyta</taxon>
        <taxon>Tracheophyta</taxon>
        <taxon>Spermatophyta</taxon>
        <taxon>Magnoliopsida</taxon>
        <taxon>eudicotyledons</taxon>
        <taxon>Gunneridae</taxon>
        <taxon>Pentapetalae</taxon>
        <taxon>rosids</taxon>
        <taxon>fabids</taxon>
        <taxon>Fabales</taxon>
        <taxon>Fabaceae</taxon>
        <taxon>Cercidoideae</taxon>
        <taxon>Cercideae</taxon>
        <taxon>Bauhiniinae</taxon>
        <taxon>Bauhinia</taxon>
    </lineage>
</organism>
<dbReference type="EMBL" id="CM039437">
    <property type="protein sequence ID" value="KAI4307639.1"/>
    <property type="molecule type" value="Genomic_DNA"/>
</dbReference>
<accession>A0ACB9LD09</accession>
<evidence type="ECO:0000313" key="1">
    <source>
        <dbReference type="EMBL" id="KAI4307639.1"/>
    </source>
</evidence>